<keyword evidence="1" id="KW-1133">Transmembrane helix</keyword>
<keyword evidence="1" id="KW-0472">Membrane</keyword>
<evidence type="ECO:0000313" key="2">
    <source>
        <dbReference type="EMBL" id="KRH01714.1"/>
    </source>
</evidence>
<dbReference type="Proteomes" id="UP000008827">
    <property type="component" value="Chromosome 18"/>
</dbReference>
<organism evidence="2">
    <name type="scientific">Glycine max</name>
    <name type="common">Soybean</name>
    <name type="synonym">Glycine hispida</name>
    <dbReference type="NCBI Taxonomy" id="3847"/>
    <lineage>
        <taxon>Eukaryota</taxon>
        <taxon>Viridiplantae</taxon>
        <taxon>Streptophyta</taxon>
        <taxon>Embryophyta</taxon>
        <taxon>Tracheophyta</taxon>
        <taxon>Spermatophyta</taxon>
        <taxon>Magnoliopsida</taxon>
        <taxon>eudicotyledons</taxon>
        <taxon>Gunneridae</taxon>
        <taxon>Pentapetalae</taxon>
        <taxon>rosids</taxon>
        <taxon>fabids</taxon>
        <taxon>Fabales</taxon>
        <taxon>Fabaceae</taxon>
        <taxon>Papilionoideae</taxon>
        <taxon>50 kb inversion clade</taxon>
        <taxon>NPAAA clade</taxon>
        <taxon>indigoferoid/millettioid clade</taxon>
        <taxon>Phaseoleae</taxon>
        <taxon>Glycine</taxon>
        <taxon>Glycine subgen. Soja</taxon>
    </lineage>
</organism>
<dbReference type="PANTHER" id="PTHR33103:SF27">
    <property type="entry name" value="OS04G0594700 PROTEIN"/>
    <property type="match status" value="1"/>
</dbReference>
<dbReference type="InterPro" id="IPR007750">
    <property type="entry name" value="DUF674"/>
</dbReference>
<dbReference type="HOGENOM" id="CLU_1498868_0_0_1"/>
<reference evidence="2 3" key="1">
    <citation type="journal article" date="2010" name="Nature">
        <title>Genome sequence of the palaeopolyploid soybean.</title>
        <authorList>
            <person name="Schmutz J."/>
            <person name="Cannon S.B."/>
            <person name="Schlueter J."/>
            <person name="Ma J."/>
            <person name="Mitros T."/>
            <person name="Nelson W."/>
            <person name="Hyten D.L."/>
            <person name="Song Q."/>
            <person name="Thelen J.J."/>
            <person name="Cheng J."/>
            <person name="Xu D."/>
            <person name="Hellsten U."/>
            <person name="May G.D."/>
            <person name="Yu Y."/>
            <person name="Sakurai T."/>
            <person name="Umezawa T."/>
            <person name="Bhattacharyya M.K."/>
            <person name="Sandhu D."/>
            <person name="Valliyodan B."/>
            <person name="Lindquist E."/>
            <person name="Peto M."/>
            <person name="Grant D."/>
            <person name="Shu S."/>
            <person name="Goodstein D."/>
            <person name="Barry K."/>
            <person name="Futrell-Griggs M."/>
            <person name="Abernathy B."/>
            <person name="Du J."/>
            <person name="Tian Z."/>
            <person name="Zhu L."/>
            <person name="Gill N."/>
            <person name="Joshi T."/>
            <person name="Libault M."/>
            <person name="Sethuraman A."/>
            <person name="Zhang X.-C."/>
            <person name="Shinozaki K."/>
            <person name="Nguyen H.T."/>
            <person name="Wing R.A."/>
            <person name="Cregan P."/>
            <person name="Specht J."/>
            <person name="Grimwood J."/>
            <person name="Rokhsar D."/>
            <person name="Stacey G."/>
            <person name="Shoemaker R.C."/>
            <person name="Jackson S.A."/>
        </authorList>
    </citation>
    <scope>NUCLEOTIDE SEQUENCE</scope>
    <source>
        <strain evidence="3">cv. Williams 82</strain>
        <tissue evidence="2">Callus</tissue>
    </source>
</reference>
<sequence>MAAIETVYPVILKLIARKDFVDVLFSFLTLSLGTIARLVAKEKSNMQPIEVRSLSSLYRSVKNLDKEYLCTVITYRNKICRCGNTLAKPISPERPNAFDGFVKRNPTFIITDDLKVVPDSLDTVFYLLKNYGIEDMSLVNEMTMTITENEGVSILQASLTSSSALTAGISHLLTKVAGEN</sequence>
<accession>K7MVG2</accession>
<name>K7MVG2_SOYBN</name>
<feature type="transmembrane region" description="Helical" evidence="1">
    <location>
        <begin position="20"/>
        <end position="40"/>
    </location>
</feature>
<dbReference type="AlphaFoldDB" id="K7MVG2"/>
<evidence type="ECO:0000256" key="1">
    <source>
        <dbReference type="SAM" id="Phobius"/>
    </source>
</evidence>
<proteinExistence type="predicted"/>
<evidence type="ECO:0000313" key="4">
    <source>
        <dbReference type="Proteomes" id="UP000008827"/>
    </source>
</evidence>
<dbReference type="PANTHER" id="PTHR33103">
    <property type="entry name" value="OS01G0153900 PROTEIN"/>
    <property type="match status" value="1"/>
</dbReference>
<evidence type="ECO:0000313" key="3">
    <source>
        <dbReference type="EnsemblPlants" id="KRH01714"/>
    </source>
</evidence>
<dbReference type="InParanoid" id="K7MVG2"/>
<dbReference type="Gramene" id="KRH01714">
    <property type="protein sequence ID" value="KRH01714"/>
    <property type="gene ID" value="GLYMA_18G294000"/>
</dbReference>
<dbReference type="Pfam" id="PF05056">
    <property type="entry name" value="DUF674"/>
    <property type="match status" value="1"/>
</dbReference>
<reference evidence="2" key="3">
    <citation type="submission" date="2018-07" db="EMBL/GenBank/DDBJ databases">
        <title>WGS assembly of Glycine max.</title>
        <authorList>
            <person name="Schmutz J."/>
            <person name="Cannon S."/>
            <person name="Schlueter J."/>
            <person name="Ma J."/>
            <person name="Mitros T."/>
            <person name="Nelson W."/>
            <person name="Hyten D."/>
            <person name="Song Q."/>
            <person name="Thelen J."/>
            <person name="Cheng J."/>
            <person name="Xu D."/>
            <person name="Hellsten U."/>
            <person name="May G."/>
            <person name="Yu Y."/>
            <person name="Sakurai T."/>
            <person name="Umezawa T."/>
            <person name="Bhattacharyya M."/>
            <person name="Sandhu D."/>
            <person name="Valliyodan B."/>
            <person name="Lindquist E."/>
            <person name="Peto M."/>
            <person name="Grant D."/>
            <person name="Shu S."/>
            <person name="Goodstein D."/>
            <person name="Barry K."/>
            <person name="Futrell-Griggs M."/>
            <person name="Abernathy B."/>
            <person name="Du J."/>
            <person name="Tian Z."/>
            <person name="Zhu L."/>
            <person name="Gill N."/>
            <person name="Joshi T."/>
            <person name="Libault M."/>
            <person name="Sethuraman A."/>
            <person name="Zhang X."/>
            <person name="Shinozaki K."/>
            <person name="Nguyen H."/>
            <person name="Wing R."/>
            <person name="Cregan P."/>
            <person name="Specht J."/>
            <person name="Grimwood J."/>
            <person name="Rokhsar D."/>
            <person name="Stacey G."/>
            <person name="Shoemaker R."/>
            <person name="Jackson S."/>
        </authorList>
    </citation>
    <scope>NUCLEOTIDE SEQUENCE</scope>
    <source>
        <tissue evidence="2">Callus</tissue>
    </source>
</reference>
<dbReference type="OMA" id="ICRCGNT"/>
<evidence type="ECO:0008006" key="5">
    <source>
        <dbReference type="Google" id="ProtNLM"/>
    </source>
</evidence>
<keyword evidence="4" id="KW-1185">Reference proteome</keyword>
<dbReference type="EnsemblPlants" id="KRH01714">
    <property type="protein sequence ID" value="KRH01714"/>
    <property type="gene ID" value="GLYMA_18G294000"/>
</dbReference>
<dbReference type="EMBL" id="CM000851">
    <property type="protein sequence ID" value="KRH01714.1"/>
    <property type="molecule type" value="Genomic_DNA"/>
</dbReference>
<gene>
    <name evidence="2" type="ORF">GLYMA_18G294000</name>
</gene>
<protein>
    <recommendedName>
        <fullName evidence="5">DUF674 domain-containing protein</fullName>
    </recommendedName>
</protein>
<dbReference type="PaxDb" id="3847-GLYMA18G53121.1"/>
<reference evidence="3" key="2">
    <citation type="submission" date="2018-02" db="UniProtKB">
        <authorList>
            <consortium name="EnsemblPlants"/>
        </authorList>
    </citation>
    <scope>IDENTIFICATION</scope>
    <source>
        <strain evidence="3">Williams 82</strain>
    </source>
</reference>
<keyword evidence="1" id="KW-0812">Transmembrane</keyword>